<evidence type="ECO:0000256" key="1">
    <source>
        <dbReference type="ARBA" id="ARBA00005964"/>
    </source>
</evidence>
<name>A0A5M3Z9A1_ASPTE</name>
<dbReference type="VEuPathDB" id="FungiDB:ATEG_08640"/>
<dbReference type="InterPro" id="IPR029058">
    <property type="entry name" value="AB_hydrolase_fold"/>
</dbReference>
<evidence type="ECO:0000259" key="4">
    <source>
        <dbReference type="Pfam" id="PF00135"/>
    </source>
</evidence>
<dbReference type="InterPro" id="IPR019819">
    <property type="entry name" value="Carboxylesterase_B_CS"/>
</dbReference>
<dbReference type="EC" id="3.1.1.-" evidence="3"/>
<evidence type="ECO:0000256" key="2">
    <source>
        <dbReference type="ARBA" id="ARBA00022801"/>
    </source>
</evidence>
<dbReference type="Pfam" id="PF00135">
    <property type="entry name" value="COesterase"/>
    <property type="match status" value="1"/>
</dbReference>
<keyword evidence="3" id="KW-0732">Signal</keyword>
<dbReference type="InterPro" id="IPR050309">
    <property type="entry name" value="Type-B_Carboxylest/Lipase"/>
</dbReference>
<proteinExistence type="inferred from homology"/>
<dbReference type="InterPro" id="IPR019826">
    <property type="entry name" value="Carboxylesterase_B_AS"/>
</dbReference>
<dbReference type="EMBL" id="BLJY01000010">
    <property type="protein sequence ID" value="GFF19393.1"/>
    <property type="molecule type" value="Genomic_DNA"/>
</dbReference>
<evidence type="ECO:0000256" key="3">
    <source>
        <dbReference type="RuleBase" id="RU361235"/>
    </source>
</evidence>
<protein>
    <recommendedName>
        <fullName evidence="3">Carboxylic ester hydrolase</fullName>
        <ecNumber evidence="3">3.1.1.-</ecNumber>
    </recommendedName>
</protein>
<dbReference type="PROSITE" id="PS00122">
    <property type="entry name" value="CARBOXYLESTERASE_B_1"/>
    <property type="match status" value="1"/>
</dbReference>
<feature type="chain" id="PRO_5040558026" description="Carboxylic ester hydrolase" evidence="3">
    <location>
        <begin position="19"/>
        <end position="610"/>
    </location>
</feature>
<dbReference type="InterPro" id="IPR002018">
    <property type="entry name" value="CarbesteraseB"/>
</dbReference>
<evidence type="ECO:0000313" key="5">
    <source>
        <dbReference type="EMBL" id="GFF19393.1"/>
    </source>
</evidence>
<accession>A0A5M3Z9A1</accession>
<dbReference type="PROSITE" id="PS00941">
    <property type="entry name" value="CARBOXYLESTERASE_B_2"/>
    <property type="match status" value="1"/>
</dbReference>
<dbReference type="Gene3D" id="3.40.50.1820">
    <property type="entry name" value="alpha/beta hydrolase"/>
    <property type="match status" value="1"/>
</dbReference>
<keyword evidence="6" id="KW-1185">Reference proteome</keyword>
<comment type="similarity">
    <text evidence="1 3">Belongs to the type-B carboxylesterase/lipase family.</text>
</comment>
<reference evidence="5 6" key="1">
    <citation type="submission" date="2020-01" db="EMBL/GenBank/DDBJ databases">
        <title>Aspergillus terreus IFO 6365 whole genome shotgun sequence.</title>
        <authorList>
            <person name="Kanamasa S."/>
            <person name="Takahashi H."/>
        </authorList>
    </citation>
    <scope>NUCLEOTIDE SEQUENCE [LARGE SCALE GENOMIC DNA]</scope>
    <source>
        <strain evidence="5 6">IFO 6365</strain>
    </source>
</reference>
<evidence type="ECO:0000313" key="6">
    <source>
        <dbReference type="Proteomes" id="UP000452235"/>
    </source>
</evidence>
<dbReference type="AlphaFoldDB" id="A0A5M3Z9A1"/>
<gene>
    <name evidence="5" type="ORF">ATEIFO6365_0010016600</name>
</gene>
<sequence>MQVTLRLVLAATLAPILGGSSSGPIVDLGYSSYQGYNEATTGLNIWKGIRYASPPVGHLRWQPPTPPAKNTSQIIPAVDQAPLCPQSGAAGTPAVYGFNSGPGDEDCLFLNVYAPPGASDLPVLVWIHGGGYGLFGAMYDPSPLMNTNNNGFITVEIQYRLGAFGFLSSAEVHEHGTPNAGLLDQRFALEWVQQHIRKFGGDPNRVTIGGESAGGGAVMLQSLAYGGRKSDLFQNASVATPVRVVRTDCRPQIIAASPYSPPIYTYDGHTPTAYYEHFAEHAGCGPLAPTRSQYNTTFDCLVAAPSELLQNASGIVSESGIFGTFGFVPVVDGDMIRERPSVQLLTGHVSGRRILVGNNANDGVPLSNPNVLTRAAFNDHISKTFPELTRMDIARLNLLYGTAESQPNDKGTRFDTTGTSGPTANNQSEIATGLQQTVFNIYGETTFDCPAQWLAEAFGTGFRQVWKYQYSVTPGIHGSDLNSYFNMGTSWPSTGFNHAFHRMWGNFIINNSPVIPLADATANNSQAVVPIGRAGRLDWPQFRPISPWQMDLNTTGGTVSPVVVTPNLTYYIREGDDVVNHFRLANAYTWEGGRGLRCAFWRAVADRIPL</sequence>
<feature type="signal peptide" evidence="3">
    <location>
        <begin position="1"/>
        <end position="18"/>
    </location>
</feature>
<dbReference type="FunFam" id="3.40.50.1820:FF:000266">
    <property type="entry name" value="Carboxylic ester hydrolase"/>
    <property type="match status" value="1"/>
</dbReference>
<dbReference type="GO" id="GO:0016787">
    <property type="term" value="F:hydrolase activity"/>
    <property type="evidence" value="ECO:0007669"/>
    <property type="project" value="UniProtKB-KW"/>
</dbReference>
<dbReference type="Proteomes" id="UP000452235">
    <property type="component" value="Unassembled WGS sequence"/>
</dbReference>
<dbReference type="OrthoDB" id="408631at2759"/>
<keyword evidence="2 3" id="KW-0378">Hydrolase</keyword>
<organism evidence="5 6">
    <name type="scientific">Aspergillus terreus</name>
    <dbReference type="NCBI Taxonomy" id="33178"/>
    <lineage>
        <taxon>Eukaryota</taxon>
        <taxon>Fungi</taxon>
        <taxon>Dikarya</taxon>
        <taxon>Ascomycota</taxon>
        <taxon>Pezizomycotina</taxon>
        <taxon>Eurotiomycetes</taxon>
        <taxon>Eurotiomycetidae</taxon>
        <taxon>Eurotiales</taxon>
        <taxon>Aspergillaceae</taxon>
        <taxon>Aspergillus</taxon>
        <taxon>Aspergillus subgen. Circumdati</taxon>
    </lineage>
</organism>
<dbReference type="SUPFAM" id="SSF53474">
    <property type="entry name" value="alpha/beta-Hydrolases"/>
    <property type="match status" value="1"/>
</dbReference>
<comment type="caution">
    <text evidence="5">The sequence shown here is derived from an EMBL/GenBank/DDBJ whole genome shotgun (WGS) entry which is preliminary data.</text>
</comment>
<feature type="domain" description="Carboxylesterase type B" evidence="4">
    <location>
        <begin position="33"/>
        <end position="542"/>
    </location>
</feature>
<dbReference type="PANTHER" id="PTHR11559">
    <property type="entry name" value="CARBOXYLESTERASE"/>
    <property type="match status" value="1"/>
</dbReference>